<accession>A0ABS9SNY2</accession>
<keyword evidence="1" id="KW-0285">Flavoprotein</keyword>
<protein>
    <submittedName>
        <fullName evidence="7">NAD(P)/FAD-dependent oxidoreductase</fullName>
    </submittedName>
</protein>
<gene>
    <name evidence="7" type="ORF">MKP09_20220</name>
</gene>
<keyword evidence="8" id="KW-1185">Reference proteome</keyword>
<evidence type="ECO:0000256" key="3">
    <source>
        <dbReference type="ARBA" id="ARBA00022827"/>
    </source>
</evidence>
<keyword evidence="3" id="KW-0274">FAD</keyword>
<dbReference type="InterPro" id="IPR052206">
    <property type="entry name" value="Retinol_saturase"/>
</dbReference>
<evidence type="ECO:0000256" key="5">
    <source>
        <dbReference type="ARBA" id="ARBA00023027"/>
    </source>
</evidence>
<evidence type="ECO:0000256" key="2">
    <source>
        <dbReference type="ARBA" id="ARBA00022729"/>
    </source>
</evidence>
<organism evidence="7 8">
    <name type="scientific">Niabella ginsengisoli</name>
    <dbReference type="NCBI Taxonomy" id="522298"/>
    <lineage>
        <taxon>Bacteria</taxon>
        <taxon>Pseudomonadati</taxon>
        <taxon>Bacteroidota</taxon>
        <taxon>Chitinophagia</taxon>
        <taxon>Chitinophagales</taxon>
        <taxon>Chitinophagaceae</taxon>
        <taxon>Niabella</taxon>
    </lineage>
</organism>
<dbReference type="PANTHER" id="PTHR46091">
    <property type="entry name" value="BLR7054 PROTEIN"/>
    <property type="match status" value="1"/>
</dbReference>
<keyword evidence="2" id="KW-0732">Signal</keyword>
<reference evidence="7 8" key="1">
    <citation type="submission" date="2022-02" db="EMBL/GenBank/DDBJ databases">
        <authorList>
            <person name="Min J."/>
        </authorList>
    </citation>
    <scope>NUCLEOTIDE SEQUENCE [LARGE SCALE GENOMIC DNA]</scope>
    <source>
        <strain evidence="7 8">GR10-1</strain>
    </source>
</reference>
<name>A0ABS9SNY2_9BACT</name>
<keyword evidence="4" id="KW-0521">NADP</keyword>
<dbReference type="PANTHER" id="PTHR46091:SF3">
    <property type="entry name" value="AMINE OXIDASE DOMAIN-CONTAINING PROTEIN"/>
    <property type="match status" value="1"/>
</dbReference>
<keyword evidence="5" id="KW-0520">NAD</keyword>
<sequence length="283" mass="31488">MLPAKKYDVIIIGSGLGGLLCANILALKGLKVCVLEKNKQFGGNLQTFARDKQIFDTGVHYIGGLEKGQTLYQIFKYVGLMERLKLEKMEECFDKILIGEDANIYCQAQGYESFIKHLTKSFPEEEDNIISYCDKVKEICASFPLYNLMLNADASYKGNNESAEATIASITNNKKLQAILAGNNLLYAGEADTTPFHVHALITNSYIESSWKCVGGGSQIAKILVANIRKHGGEIFRNREVIAISERDGMITDVTIADGEILRSKYFISNMHPPQLLRLLLLH</sequence>
<dbReference type="Proteomes" id="UP001202248">
    <property type="component" value="Unassembled WGS sequence"/>
</dbReference>
<evidence type="ECO:0000313" key="8">
    <source>
        <dbReference type="Proteomes" id="UP001202248"/>
    </source>
</evidence>
<evidence type="ECO:0000256" key="1">
    <source>
        <dbReference type="ARBA" id="ARBA00022630"/>
    </source>
</evidence>
<dbReference type="InterPro" id="IPR002937">
    <property type="entry name" value="Amino_oxidase"/>
</dbReference>
<dbReference type="SUPFAM" id="SSF51905">
    <property type="entry name" value="FAD/NAD(P)-binding domain"/>
    <property type="match status" value="1"/>
</dbReference>
<dbReference type="Pfam" id="PF01593">
    <property type="entry name" value="Amino_oxidase"/>
    <property type="match status" value="1"/>
</dbReference>
<evidence type="ECO:0000313" key="7">
    <source>
        <dbReference type="EMBL" id="MCH5600077.1"/>
    </source>
</evidence>
<dbReference type="InterPro" id="IPR036188">
    <property type="entry name" value="FAD/NAD-bd_sf"/>
</dbReference>
<evidence type="ECO:0000256" key="4">
    <source>
        <dbReference type="ARBA" id="ARBA00022857"/>
    </source>
</evidence>
<evidence type="ECO:0000259" key="6">
    <source>
        <dbReference type="Pfam" id="PF01593"/>
    </source>
</evidence>
<dbReference type="Gene3D" id="3.50.50.60">
    <property type="entry name" value="FAD/NAD(P)-binding domain"/>
    <property type="match status" value="2"/>
</dbReference>
<feature type="domain" description="Amine oxidase" evidence="6">
    <location>
        <begin position="16"/>
        <end position="277"/>
    </location>
</feature>
<comment type="caution">
    <text evidence="7">The sequence shown here is derived from an EMBL/GenBank/DDBJ whole genome shotgun (WGS) entry which is preliminary data.</text>
</comment>
<dbReference type="RefSeq" id="WP_240832091.1">
    <property type="nucleotide sequence ID" value="NZ_JAKWBL010000004.1"/>
</dbReference>
<proteinExistence type="predicted"/>
<dbReference type="EMBL" id="JAKWBL010000004">
    <property type="protein sequence ID" value="MCH5600077.1"/>
    <property type="molecule type" value="Genomic_DNA"/>
</dbReference>